<dbReference type="AlphaFoldDB" id="A0A820TC85"/>
<protein>
    <submittedName>
        <fullName evidence="1">Uncharacterized protein</fullName>
    </submittedName>
</protein>
<name>A0A820TC85_9BILA</name>
<reference evidence="1" key="1">
    <citation type="submission" date="2021-02" db="EMBL/GenBank/DDBJ databases">
        <authorList>
            <person name="Nowell W R."/>
        </authorList>
    </citation>
    <scope>NUCLEOTIDE SEQUENCE</scope>
</reference>
<evidence type="ECO:0000313" key="2">
    <source>
        <dbReference type="Proteomes" id="UP000663881"/>
    </source>
</evidence>
<dbReference type="EMBL" id="CAJOAY010037743">
    <property type="protein sequence ID" value="CAF4465843.1"/>
    <property type="molecule type" value="Genomic_DNA"/>
</dbReference>
<gene>
    <name evidence="1" type="ORF">OKA104_LOCUS54955</name>
</gene>
<comment type="caution">
    <text evidence="1">The sequence shown here is derived from an EMBL/GenBank/DDBJ whole genome shotgun (WGS) entry which is preliminary data.</text>
</comment>
<proteinExistence type="predicted"/>
<accession>A0A820TC85</accession>
<sequence>MRSVKCVKFVHQQHILSTAHSGNSSPATITRLSTVHSSSSPCSTLSSSSKSVKLSSTNKILEKYTKIDIFE</sequence>
<dbReference type="Proteomes" id="UP000663881">
    <property type="component" value="Unassembled WGS sequence"/>
</dbReference>
<evidence type="ECO:0000313" key="1">
    <source>
        <dbReference type="EMBL" id="CAF4465843.1"/>
    </source>
</evidence>
<organism evidence="1 2">
    <name type="scientific">Adineta steineri</name>
    <dbReference type="NCBI Taxonomy" id="433720"/>
    <lineage>
        <taxon>Eukaryota</taxon>
        <taxon>Metazoa</taxon>
        <taxon>Spiralia</taxon>
        <taxon>Gnathifera</taxon>
        <taxon>Rotifera</taxon>
        <taxon>Eurotatoria</taxon>
        <taxon>Bdelloidea</taxon>
        <taxon>Adinetida</taxon>
        <taxon>Adinetidae</taxon>
        <taxon>Adineta</taxon>
    </lineage>
</organism>